<keyword evidence="10" id="KW-0067">ATP-binding</keyword>
<evidence type="ECO:0000256" key="3">
    <source>
        <dbReference type="ARBA" id="ARBA00022553"/>
    </source>
</evidence>
<keyword evidence="8" id="KW-0547">Nucleotide-binding</keyword>
<evidence type="ECO:0000259" key="19">
    <source>
        <dbReference type="PROSITE" id="PS50011"/>
    </source>
</evidence>
<keyword evidence="14" id="KW-0325">Glycoprotein</keyword>
<dbReference type="GO" id="GO:0016020">
    <property type="term" value="C:membrane"/>
    <property type="evidence" value="ECO:0007669"/>
    <property type="project" value="UniProtKB-SubCell"/>
</dbReference>
<evidence type="ECO:0000256" key="16">
    <source>
        <dbReference type="ARBA" id="ARBA00047951"/>
    </source>
</evidence>
<dbReference type="Gramene" id="Manes.06G106800.1.v8.1">
    <property type="protein sequence ID" value="Manes.06G106800.1.v8.1.CDS"/>
    <property type="gene ID" value="Manes.06G106800.v8.1"/>
</dbReference>
<organism evidence="21 22">
    <name type="scientific">Manihot esculenta</name>
    <name type="common">Cassava</name>
    <name type="synonym">Jatropha manihot</name>
    <dbReference type="NCBI Taxonomy" id="3983"/>
    <lineage>
        <taxon>Eukaryota</taxon>
        <taxon>Viridiplantae</taxon>
        <taxon>Streptophyta</taxon>
        <taxon>Embryophyta</taxon>
        <taxon>Tracheophyta</taxon>
        <taxon>Spermatophyta</taxon>
        <taxon>Magnoliopsida</taxon>
        <taxon>eudicotyledons</taxon>
        <taxon>Gunneridae</taxon>
        <taxon>Pentapetalae</taxon>
        <taxon>rosids</taxon>
        <taxon>fabids</taxon>
        <taxon>Malpighiales</taxon>
        <taxon>Euphorbiaceae</taxon>
        <taxon>Crotonoideae</taxon>
        <taxon>Manihoteae</taxon>
        <taxon>Manihot</taxon>
    </lineage>
</organism>
<dbReference type="Pfam" id="PF00069">
    <property type="entry name" value="Pkinase"/>
    <property type="match status" value="1"/>
</dbReference>
<evidence type="ECO:0000256" key="14">
    <source>
        <dbReference type="ARBA" id="ARBA00023180"/>
    </source>
</evidence>
<dbReference type="PROSITE" id="PS00108">
    <property type="entry name" value="PROTEIN_KINASE_ST"/>
    <property type="match status" value="1"/>
</dbReference>
<feature type="transmembrane region" description="Helical" evidence="17">
    <location>
        <begin position="265"/>
        <end position="288"/>
    </location>
</feature>
<dbReference type="Proteomes" id="UP000091857">
    <property type="component" value="Chromosome 6"/>
</dbReference>
<evidence type="ECO:0000256" key="11">
    <source>
        <dbReference type="ARBA" id="ARBA00022989"/>
    </source>
</evidence>
<evidence type="ECO:0000256" key="6">
    <source>
        <dbReference type="ARBA" id="ARBA00022729"/>
    </source>
</evidence>
<dbReference type="PANTHER" id="PTHR47973">
    <property type="entry name" value="CYSTEINE-RICH RECEPTOR-LIKE PROTEIN KINASE 3"/>
    <property type="match status" value="1"/>
</dbReference>
<feature type="domain" description="Gnk2-homologous" evidence="20">
    <location>
        <begin position="33"/>
        <end position="136"/>
    </location>
</feature>
<dbReference type="InterPro" id="IPR011009">
    <property type="entry name" value="Kinase-like_dom_sf"/>
</dbReference>
<proteinExistence type="predicted"/>
<comment type="caution">
    <text evidence="21">The sequence shown here is derived from an EMBL/GenBank/DDBJ whole genome shotgun (WGS) entry which is preliminary data.</text>
</comment>
<dbReference type="SUPFAM" id="SSF56112">
    <property type="entry name" value="Protein kinase-like (PK-like)"/>
    <property type="match status" value="1"/>
</dbReference>
<dbReference type="PROSITE" id="PS51473">
    <property type="entry name" value="GNK2"/>
    <property type="match status" value="2"/>
</dbReference>
<evidence type="ECO:0000313" key="22">
    <source>
        <dbReference type="Proteomes" id="UP000091857"/>
    </source>
</evidence>
<dbReference type="PROSITE" id="PS50011">
    <property type="entry name" value="PROTEIN_KINASE_DOM"/>
    <property type="match status" value="1"/>
</dbReference>
<dbReference type="Pfam" id="PF01657">
    <property type="entry name" value="Stress-antifung"/>
    <property type="match status" value="2"/>
</dbReference>
<reference evidence="22" key="1">
    <citation type="journal article" date="2016" name="Nat. Biotechnol.">
        <title>Sequencing wild and cultivated cassava and related species reveals extensive interspecific hybridization and genetic diversity.</title>
        <authorList>
            <person name="Bredeson J.V."/>
            <person name="Lyons J.B."/>
            <person name="Prochnik S.E."/>
            <person name="Wu G.A."/>
            <person name="Ha C.M."/>
            <person name="Edsinger-Gonzales E."/>
            <person name="Grimwood J."/>
            <person name="Schmutz J."/>
            <person name="Rabbi I.Y."/>
            <person name="Egesi C."/>
            <person name="Nauluvula P."/>
            <person name="Lebot V."/>
            <person name="Ndunguru J."/>
            <person name="Mkamilo G."/>
            <person name="Bart R.S."/>
            <person name="Setter T.L."/>
            <person name="Gleadow R.M."/>
            <person name="Kulakow P."/>
            <person name="Ferguson M.E."/>
            <person name="Rounsley S."/>
            <person name="Rokhsar D.S."/>
        </authorList>
    </citation>
    <scope>NUCLEOTIDE SEQUENCE [LARGE SCALE GENOMIC DNA]</scope>
    <source>
        <strain evidence="22">cv. AM560-2</strain>
    </source>
</reference>
<dbReference type="GO" id="GO:0005524">
    <property type="term" value="F:ATP binding"/>
    <property type="evidence" value="ECO:0007669"/>
    <property type="project" value="UniProtKB-KW"/>
</dbReference>
<dbReference type="SMART" id="SM00220">
    <property type="entry name" value="S_TKc"/>
    <property type="match status" value="1"/>
</dbReference>
<sequence length="668" mass="73517">MQFSFKILQNISWILLIFLIFFLLSSSAARSSEIHLICGAPKDDLSSAVSTSFVPNFVKVMESIQQQVSSRNWGHSAVIQPLPEVYALAQCHSDLSSLDCKLCFSQGRVKLPRCLPNTAARIFLDGCFLRYDNYNFLHESIDPTYDNVNCSHPTGALTDSSLHTAFKKKVAEVITNVTDRALENGTFATVEGKGGGIPVYALAQCWNSLTYWGCRACLLKAGSQLKQCAPGSQGQALFTGCYMRYSTERFFNTSSGRASRCRTKAVIAIAMAAAAFIVLASFGAFIGYQRVSKRREEQNNIRGLATRSNLNFKYEVLEKSTNFFSDDMKLGQGGAGSVFKGSLPDGRTVAVKRLVYNTRQWVDQFFNEVNLISDIQHKNLVRLLGCSIEGPESLIVYEYVPNRSLDQILFVKNILSWQQRYNIILGTAEGLAYLHGGSGVKIIHRDIKTSNILLDEKLTPKIADFGLARCFATENTHISTGIAGTLGYMAPEYLIRGQLTEKADVYGFGVLVLEIATGKKNSIYSQGSNSILHSVWKHYKAKTLAQAIDPRLSDRNPGKDAENVLQIGLLCTQASASLRPSMTEVVQMLTDSEFEIPSPKQPPFLNASVLSADDSTENSMTIVSLTRTSSIPLNLQEITRLPSNGSQDSFVTASAGWDCASVENSEPR</sequence>
<evidence type="ECO:0000256" key="13">
    <source>
        <dbReference type="ARBA" id="ARBA00023170"/>
    </source>
</evidence>
<dbReference type="CDD" id="cd14066">
    <property type="entry name" value="STKc_IRAK"/>
    <property type="match status" value="1"/>
</dbReference>
<dbReference type="Gene3D" id="1.10.510.10">
    <property type="entry name" value="Transferase(Phosphotransferase) domain 1"/>
    <property type="match status" value="1"/>
</dbReference>
<dbReference type="InterPro" id="IPR038408">
    <property type="entry name" value="GNK2_sf"/>
</dbReference>
<keyword evidence="5 17" id="KW-0812">Transmembrane</keyword>
<evidence type="ECO:0000256" key="8">
    <source>
        <dbReference type="ARBA" id="ARBA00022741"/>
    </source>
</evidence>
<evidence type="ECO:0000256" key="1">
    <source>
        <dbReference type="ARBA" id="ARBA00004167"/>
    </source>
</evidence>
<feature type="chain" id="PRO_5012564716" description="Protein kinase domain-containing protein" evidence="18">
    <location>
        <begin position="30"/>
        <end position="668"/>
    </location>
</feature>
<dbReference type="InterPro" id="IPR008271">
    <property type="entry name" value="Ser/Thr_kinase_AS"/>
</dbReference>
<evidence type="ECO:0000256" key="15">
    <source>
        <dbReference type="ARBA" id="ARBA00047558"/>
    </source>
</evidence>
<keyword evidence="11 17" id="KW-1133">Transmembrane helix</keyword>
<evidence type="ECO:0000256" key="12">
    <source>
        <dbReference type="ARBA" id="ARBA00023136"/>
    </source>
</evidence>
<dbReference type="Gene3D" id="3.30.430.20">
    <property type="entry name" value="Gnk2 domain, C-X8-C-X2-C motif"/>
    <property type="match status" value="2"/>
</dbReference>
<evidence type="ECO:0008006" key="23">
    <source>
        <dbReference type="Google" id="ProtNLM"/>
    </source>
</evidence>
<dbReference type="InterPro" id="IPR052059">
    <property type="entry name" value="CR_Ser/Thr_kinase"/>
</dbReference>
<evidence type="ECO:0000256" key="2">
    <source>
        <dbReference type="ARBA" id="ARBA00022527"/>
    </source>
</evidence>
<dbReference type="GO" id="GO:0004674">
    <property type="term" value="F:protein serine/threonine kinase activity"/>
    <property type="evidence" value="ECO:0000318"/>
    <property type="project" value="GO_Central"/>
</dbReference>
<dbReference type="FunFam" id="3.30.430.20:FF:000015">
    <property type="entry name" value="Cysteine-rich receptor-like protein kinase 3"/>
    <property type="match status" value="1"/>
</dbReference>
<evidence type="ECO:0000256" key="18">
    <source>
        <dbReference type="SAM" id="SignalP"/>
    </source>
</evidence>
<keyword evidence="9" id="KW-0418">Kinase</keyword>
<dbReference type="STRING" id="3983.A0A2C9VR67"/>
<evidence type="ECO:0000259" key="20">
    <source>
        <dbReference type="PROSITE" id="PS51473"/>
    </source>
</evidence>
<evidence type="ECO:0000256" key="7">
    <source>
        <dbReference type="ARBA" id="ARBA00022737"/>
    </source>
</evidence>
<feature type="domain" description="Gnk2-homologous" evidence="20">
    <location>
        <begin position="145"/>
        <end position="250"/>
    </location>
</feature>
<keyword evidence="7" id="KW-0677">Repeat</keyword>
<feature type="signal peptide" evidence="18">
    <location>
        <begin position="1"/>
        <end position="29"/>
    </location>
</feature>
<keyword evidence="4" id="KW-0808">Transferase</keyword>
<accession>A0A2C9VR67</accession>
<evidence type="ECO:0000256" key="4">
    <source>
        <dbReference type="ARBA" id="ARBA00022679"/>
    </source>
</evidence>
<keyword evidence="6 18" id="KW-0732">Signal</keyword>
<dbReference type="EMBL" id="CM004392">
    <property type="protein sequence ID" value="OAY47803.1"/>
    <property type="molecule type" value="Genomic_DNA"/>
</dbReference>
<comment type="subcellular location">
    <subcellularLocation>
        <location evidence="1">Membrane</location>
        <topology evidence="1">Single-pass membrane protein</topology>
    </subcellularLocation>
</comment>
<keyword evidence="22" id="KW-1185">Reference proteome</keyword>
<keyword evidence="13" id="KW-0675">Receptor</keyword>
<dbReference type="CDD" id="cd23509">
    <property type="entry name" value="Gnk2-like"/>
    <property type="match status" value="2"/>
</dbReference>
<comment type="catalytic activity">
    <reaction evidence="16">
        <text>L-threonyl-[protein] + ATP = O-phospho-L-threonyl-[protein] + ADP + H(+)</text>
        <dbReference type="Rhea" id="RHEA:46608"/>
        <dbReference type="Rhea" id="RHEA-COMP:11060"/>
        <dbReference type="Rhea" id="RHEA-COMP:11605"/>
        <dbReference type="ChEBI" id="CHEBI:15378"/>
        <dbReference type="ChEBI" id="CHEBI:30013"/>
        <dbReference type="ChEBI" id="CHEBI:30616"/>
        <dbReference type="ChEBI" id="CHEBI:61977"/>
        <dbReference type="ChEBI" id="CHEBI:456216"/>
    </reaction>
</comment>
<dbReference type="InterPro" id="IPR000719">
    <property type="entry name" value="Prot_kinase_dom"/>
</dbReference>
<feature type="domain" description="Protein kinase" evidence="19">
    <location>
        <begin position="324"/>
        <end position="605"/>
    </location>
</feature>
<dbReference type="Gene3D" id="3.30.200.20">
    <property type="entry name" value="Phosphorylase Kinase, domain 1"/>
    <property type="match status" value="1"/>
</dbReference>
<evidence type="ECO:0000256" key="10">
    <source>
        <dbReference type="ARBA" id="ARBA00022840"/>
    </source>
</evidence>
<keyword evidence="3" id="KW-0597">Phosphoprotein</keyword>
<dbReference type="InterPro" id="IPR002902">
    <property type="entry name" value="GNK2"/>
</dbReference>
<protein>
    <recommendedName>
        <fullName evidence="23">Protein kinase domain-containing protein</fullName>
    </recommendedName>
</protein>
<keyword evidence="12 17" id="KW-0472">Membrane</keyword>
<dbReference type="FunFam" id="3.30.430.20:FF:000005">
    <property type="entry name" value="Cysteine-rich receptor-like protein kinase 2"/>
    <property type="match status" value="1"/>
</dbReference>
<name>A0A2C9VR67_MANES</name>
<dbReference type="AlphaFoldDB" id="A0A2C9VR67"/>
<dbReference type="FunFam" id="3.30.200.20:FF:000177">
    <property type="entry name" value="Cysteine-rich receptor-like protein kinase 2"/>
    <property type="match status" value="1"/>
</dbReference>
<keyword evidence="2" id="KW-0723">Serine/threonine-protein kinase</keyword>
<evidence type="ECO:0000313" key="21">
    <source>
        <dbReference type="EMBL" id="OAY47803.1"/>
    </source>
</evidence>
<gene>
    <name evidence="21" type="ORF">MANES_06G106800v8</name>
</gene>
<evidence type="ECO:0000256" key="17">
    <source>
        <dbReference type="SAM" id="Phobius"/>
    </source>
</evidence>
<dbReference type="FunFam" id="1.10.510.10:FF:000336">
    <property type="entry name" value="Cysteine-rich receptor-like protein kinase 2"/>
    <property type="match status" value="1"/>
</dbReference>
<comment type="catalytic activity">
    <reaction evidence="15">
        <text>L-seryl-[protein] + ATP = O-phospho-L-seryl-[protein] + ADP + H(+)</text>
        <dbReference type="Rhea" id="RHEA:17989"/>
        <dbReference type="Rhea" id="RHEA-COMP:9863"/>
        <dbReference type="Rhea" id="RHEA-COMP:11604"/>
        <dbReference type="ChEBI" id="CHEBI:15378"/>
        <dbReference type="ChEBI" id="CHEBI:29999"/>
        <dbReference type="ChEBI" id="CHEBI:30616"/>
        <dbReference type="ChEBI" id="CHEBI:83421"/>
        <dbReference type="ChEBI" id="CHEBI:456216"/>
    </reaction>
</comment>
<evidence type="ECO:0000256" key="9">
    <source>
        <dbReference type="ARBA" id="ARBA00022777"/>
    </source>
</evidence>
<evidence type="ECO:0000256" key="5">
    <source>
        <dbReference type="ARBA" id="ARBA00022692"/>
    </source>
</evidence>
<dbReference type="OrthoDB" id="1908121at2759"/>